<keyword evidence="3" id="KW-1185">Reference proteome</keyword>
<feature type="transmembrane region" description="Helical" evidence="1">
    <location>
        <begin position="62"/>
        <end position="81"/>
    </location>
</feature>
<dbReference type="AlphaFoldDB" id="A0A255ZY09"/>
<gene>
    <name evidence="2" type="ORF">CHX27_04555</name>
</gene>
<feature type="transmembrane region" description="Helical" evidence="1">
    <location>
        <begin position="29"/>
        <end position="50"/>
    </location>
</feature>
<organism evidence="2 3">
    <name type="scientific">Flavobacterium aurantiibacter</name>
    <dbReference type="NCBI Taxonomy" id="2023067"/>
    <lineage>
        <taxon>Bacteria</taxon>
        <taxon>Pseudomonadati</taxon>
        <taxon>Bacteroidota</taxon>
        <taxon>Flavobacteriia</taxon>
        <taxon>Flavobacteriales</taxon>
        <taxon>Flavobacteriaceae</taxon>
        <taxon>Flavobacterium</taxon>
    </lineage>
</organism>
<keyword evidence="1" id="KW-0472">Membrane</keyword>
<feature type="transmembrane region" description="Helical" evidence="1">
    <location>
        <begin position="87"/>
        <end position="104"/>
    </location>
</feature>
<comment type="caution">
    <text evidence="2">The sequence shown here is derived from an EMBL/GenBank/DDBJ whole genome shotgun (WGS) entry which is preliminary data.</text>
</comment>
<accession>A0A255ZY09</accession>
<keyword evidence="1" id="KW-0812">Transmembrane</keyword>
<evidence type="ECO:0000313" key="3">
    <source>
        <dbReference type="Proteomes" id="UP000216035"/>
    </source>
</evidence>
<name>A0A255ZY09_9FLAO</name>
<feature type="transmembrane region" description="Helical" evidence="1">
    <location>
        <begin position="111"/>
        <end position="128"/>
    </location>
</feature>
<evidence type="ECO:0000256" key="1">
    <source>
        <dbReference type="SAM" id="Phobius"/>
    </source>
</evidence>
<dbReference type="EMBL" id="NOXX01000166">
    <property type="protein sequence ID" value="OYQ46378.1"/>
    <property type="molecule type" value="Genomic_DNA"/>
</dbReference>
<evidence type="ECO:0000313" key="2">
    <source>
        <dbReference type="EMBL" id="OYQ46378.1"/>
    </source>
</evidence>
<reference evidence="2 3" key="1">
    <citation type="submission" date="2017-07" db="EMBL/GenBank/DDBJ databases">
        <title>Flavobacterium cyanobacteriorum sp. nov., isolated from cyanobacterial aggregates in a eutrophic lake.</title>
        <authorList>
            <person name="Cai H."/>
        </authorList>
    </citation>
    <scope>NUCLEOTIDE SEQUENCE [LARGE SCALE GENOMIC DNA]</scope>
    <source>
        <strain evidence="2 3">TH167</strain>
    </source>
</reference>
<protein>
    <submittedName>
        <fullName evidence="2">Uncharacterized protein</fullName>
    </submittedName>
</protein>
<keyword evidence="1" id="KW-1133">Transmembrane helix</keyword>
<dbReference type="Proteomes" id="UP000216035">
    <property type="component" value="Unassembled WGS sequence"/>
</dbReference>
<sequence>MKNLQKFEIAALSIICVAAFLSNKVVGLTAIHVVLSSLLSLYFFPIALFIKQYKPLNARSVFSLLILSYSISHTVFARYSATNYQDYVSLSLLLLNVYFTYHFSHQQDYRKYLHFLAIILSGLASSFVS</sequence>
<proteinExistence type="predicted"/>